<dbReference type="Pfam" id="PF00172">
    <property type="entry name" value="Zn_clus"/>
    <property type="match status" value="1"/>
</dbReference>
<dbReference type="InterPro" id="IPR001138">
    <property type="entry name" value="Zn2Cys6_DnaBD"/>
</dbReference>
<evidence type="ECO:0000256" key="3">
    <source>
        <dbReference type="ARBA" id="ARBA00023163"/>
    </source>
</evidence>
<organism evidence="7 8">
    <name type="scientific">Aspergillus bertholletiae</name>
    <dbReference type="NCBI Taxonomy" id="1226010"/>
    <lineage>
        <taxon>Eukaryota</taxon>
        <taxon>Fungi</taxon>
        <taxon>Dikarya</taxon>
        <taxon>Ascomycota</taxon>
        <taxon>Pezizomycotina</taxon>
        <taxon>Eurotiomycetes</taxon>
        <taxon>Eurotiomycetidae</taxon>
        <taxon>Eurotiales</taxon>
        <taxon>Aspergillaceae</taxon>
        <taxon>Aspergillus</taxon>
        <taxon>Aspergillus subgen. Circumdati</taxon>
    </lineage>
</organism>
<name>A0A5N7B4W5_9EURO</name>
<dbReference type="InterPro" id="IPR021858">
    <property type="entry name" value="Fun_TF"/>
</dbReference>
<evidence type="ECO:0000256" key="4">
    <source>
        <dbReference type="ARBA" id="ARBA00023242"/>
    </source>
</evidence>
<keyword evidence="2" id="KW-0238">DNA-binding</keyword>
<dbReference type="Gene3D" id="4.10.240.10">
    <property type="entry name" value="Zn(2)-C6 fungal-type DNA-binding domain"/>
    <property type="match status" value="1"/>
</dbReference>
<proteinExistence type="predicted"/>
<evidence type="ECO:0000259" key="6">
    <source>
        <dbReference type="PROSITE" id="PS50048"/>
    </source>
</evidence>
<evidence type="ECO:0000313" key="7">
    <source>
        <dbReference type="EMBL" id="KAE8377041.1"/>
    </source>
</evidence>
<feature type="region of interest" description="Disordered" evidence="5">
    <location>
        <begin position="46"/>
        <end position="66"/>
    </location>
</feature>
<protein>
    <submittedName>
        <fullName evidence="7">C6 transcription factor</fullName>
    </submittedName>
</protein>
<keyword evidence="8" id="KW-1185">Reference proteome</keyword>
<dbReference type="OrthoDB" id="5350673at2759"/>
<dbReference type="PANTHER" id="PTHR47784">
    <property type="entry name" value="STEROL UPTAKE CONTROL PROTEIN 2"/>
    <property type="match status" value="1"/>
</dbReference>
<dbReference type="CDD" id="cd00067">
    <property type="entry name" value="GAL4"/>
    <property type="match status" value="1"/>
</dbReference>
<sequence>MPPRRAHKKSRTGCVQCKERRVKCDESVPCLNCARRGLPCRYAIPNGKRPGASSSRPDRAHNSQTELSLSISDHLAQRLLGKEPISSAFDHLLANVALPSHWSAQDPELMYHYCMLTSKTLSRREEVQNVWQNAVPKISFSHEYLMHGILALSALHIALETPERCSSYLTRSSFHLALGLRTFRTLLHSPTPDNCCPLFAFSGVMIIYAYASPVAGDDALAPLENIVEVFKLCRGILVLEPFMHYVREGPLRLFMWDGLPYYSDSRSLDEFYREFLHQIHRLRHFFTIENIDATQCSVYNHGLSELESSLARMRSAGLPLECGMAFLWPISVRDELFHYIQQKCPYACLLLAFYCVQLRLFRDFWFLRQLPQMLLESISVCLPARLSGWLEWPRAVLSAD</sequence>
<dbReference type="SMART" id="SM00066">
    <property type="entry name" value="GAL4"/>
    <property type="match status" value="1"/>
</dbReference>
<dbReference type="InterPro" id="IPR053157">
    <property type="entry name" value="Sterol_Uptake_Regulator"/>
</dbReference>
<evidence type="ECO:0000313" key="8">
    <source>
        <dbReference type="Proteomes" id="UP000326198"/>
    </source>
</evidence>
<dbReference type="PANTHER" id="PTHR47784:SF5">
    <property type="entry name" value="STEROL UPTAKE CONTROL PROTEIN 2"/>
    <property type="match status" value="1"/>
</dbReference>
<evidence type="ECO:0000256" key="1">
    <source>
        <dbReference type="ARBA" id="ARBA00023015"/>
    </source>
</evidence>
<dbReference type="Proteomes" id="UP000326198">
    <property type="component" value="Unassembled WGS sequence"/>
</dbReference>
<dbReference type="SUPFAM" id="SSF57701">
    <property type="entry name" value="Zn2/Cys6 DNA-binding domain"/>
    <property type="match status" value="1"/>
</dbReference>
<keyword evidence="3" id="KW-0804">Transcription</keyword>
<keyword evidence="4" id="KW-0539">Nucleus</keyword>
<dbReference type="EMBL" id="ML736230">
    <property type="protein sequence ID" value="KAE8377041.1"/>
    <property type="molecule type" value="Genomic_DNA"/>
</dbReference>
<dbReference type="InterPro" id="IPR036864">
    <property type="entry name" value="Zn2-C6_fun-type_DNA-bd_sf"/>
</dbReference>
<dbReference type="GO" id="GO:0001228">
    <property type="term" value="F:DNA-binding transcription activator activity, RNA polymerase II-specific"/>
    <property type="evidence" value="ECO:0007669"/>
    <property type="project" value="TreeGrafter"/>
</dbReference>
<evidence type="ECO:0000256" key="5">
    <source>
        <dbReference type="SAM" id="MobiDB-lite"/>
    </source>
</evidence>
<evidence type="ECO:0000256" key="2">
    <source>
        <dbReference type="ARBA" id="ARBA00023125"/>
    </source>
</evidence>
<dbReference type="AlphaFoldDB" id="A0A5N7B4W5"/>
<dbReference type="GO" id="GO:0008270">
    <property type="term" value="F:zinc ion binding"/>
    <property type="evidence" value="ECO:0007669"/>
    <property type="project" value="InterPro"/>
</dbReference>
<gene>
    <name evidence="7" type="ORF">BDV26DRAFT_264533</name>
</gene>
<feature type="domain" description="Zn(2)-C6 fungal-type" evidence="6">
    <location>
        <begin position="13"/>
        <end position="42"/>
    </location>
</feature>
<dbReference type="PROSITE" id="PS50048">
    <property type="entry name" value="ZN2_CY6_FUNGAL_2"/>
    <property type="match status" value="1"/>
</dbReference>
<dbReference type="GO" id="GO:0003677">
    <property type="term" value="F:DNA binding"/>
    <property type="evidence" value="ECO:0007669"/>
    <property type="project" value="UniProtKB-KW"/>
</dbReference>
<accession>A0A5N7B4W5</accession>
<reference evidence="7 8" key="1">
    <citation type="submission" date="2019-04" db="EMBL/GenBank/DDBJ databases">
        <title>Friends and foes A comparative genomics studyof 23 Aspergillus species from section Flavi.</title>
        <authorList>
            <consortium name="DOE Joint Genome Institute"/>
            <person name="Kjaerbolling I."/>
            <person name="Vesth T."/>
            <person name="Frisvad J.C."/>
            <person name="Nybo J.L."/>
            <person name="Theobald S."/>
            <person name="Kildgaard S."/>
            <person name="Isbrandt T."/>
            <person name="Kuo A."/>
            <person name="Sato A."/>
            <person name="Lyhne E.K."/>
            <person name="Kogle M.E."/>
            <person name="Wiebenga A."/>
            <person name="Kun R.S."/>
            <person name="Lubbers R.J."/>
            <person name="Makela M.R."/>
            <person name="Barry K."/>
            <person name="Chovatia M."/>
            <person name="Clum A."/>
            <person name="Daum C."/>
            <person name="Haridas S."/>
            <person name="He G."/>
            <person name="LaButti K."/>
            <person name="Lipzen A."/>
            <person name="Mondo S."/>
            <person name="Riley R."/>
            <person name="Salamov A."/>
            <person name="Simmons B.A."/>
            <person name="Magnuson J.K."/>
            <person name="Henrissat B."/>
            <person name="Mortensen U.H."/>
            <person name="Larsen T.O."/>
            <person name="Devries R.P."/>
            <person name="Grigoriev I.V."/>
            <person name="Machida M."/>
            <person name="Baker S.E."/>
            <person name="Andersen M.R."/>
        </authorList>
    </citation>
    <scope>NUCLEOTIDE SEQUENCE [LARGE SCALE GENOMIC DNA]</scope>
    <source>
        <strain evidence="7 8">IBT 29228</strain>
    </source>
</reference>
<dbReference type="PROSITE" id="PS00463">
    <property type="entry name" value="ZN2_CY6_FUNGAL_1"/>
    <property type="match status" value="1"/>
</dbReference>
<keyword evidence="1" id="KW-0805">Transcription regulation</keyword>
<dbReference type="Pfam" id="PF11951">
    <property type="entry name" value="Fungal_trans_2"/>
    <property type="match status" value="1"/>
</dbReference>